<dbReference type="Gene3D" id="3.40.640.10">
    <property type="entry name" value="Type I PLP-dependent aspartate aminotransferase-like (Major domain)"/>
    <property type="match status" value="1"/>
</dbReference>
<dbReference type="Proteomes" id="UP000579523">
    <property type="component" value="Unassembled WGS sequence"/>
</dbReference>
<dbReference type="InterPro" id="IPR015421">
    <property type="entry name" value="PyrdxlP-dep_Trfase_major"/>
</dbReference>
<sequence>MTTTSGSTDRTGVLPRTALHASLSAPLLDTMTFLNEVTLRHPQAISFAPGRPFEGDFDVARVPGLIETYLDHLRERGHSEEHVRTALYQYGETAGQIRDLVARMLAVDEDMTVDPASVVVTVGCQEAVLLTLRALFTGPDDVLLVDSPSYVGVTGAASLLGIPVVAVPGTPRGPSPEGIERAVREIEASGRRARCLYVVPDCSNPTGVSMRREARTALLDAADRLGLLLLEDNPYGVFSTVRRPTLKSLDTRRRVIYLGSFAKTAFPGARVGFVVADQLVEGADGRAPGLLADELAKVKSMVTVNTSSLSQAAVAGLLLQNGGGLRAANESLARHYQATMRCLRESLAAQLPVGAPESAGVRWNDPDGGFFLTLDVPFAADGAALDDSAENYGVIWTPMRHFHLDDAGDRQIRLSCSYLTTDQATEGAARLARFIKDRARAVAYAPW</sequence>
<accession>A0A7W7PXP9</accession>
<reference evidence="6 7" key="1">
    <citation type="submission" date="2020-08" db="EMBL/GenBank/DDBJ databases">
        <title>Genomic Encyclopedia of Type Strains, Phase III (KMG-III): the genomes of soil and plant-associated and newly described type strains.</title>
        <authorList>
            <person name="Whitman W."/>
        </authorList>
    </citation>
    <scope>NUCLEOTIDE SEQUENCE [LARGE SCALE GENOMIC DNA]</scope>
    <source>
        <strain evidence="6 7">CECT 3273</strain>
    </source>
</reference>
<dbReference type="EC" id="2.6.1.103" evidence="6"/>
<evidence type="ECO:0000256" key="4">
    <source>
        <dbReference type="ARBA" id="ARBA00022898"/>
    </source>
</evidence>
<dbReference type="Pfam" id="PF00155">
    <property type="entry name" value="Aminotran_1_2"/>
    <property type="match status" value="1"/>
</dbReference>
<comment type="caution">
    <text evidence="6">The sequence shown here is derived from an EMBL/GenBank/DDBJ whole genome shotgun (WGS) entry which is preliminary data.</text>
</comment>
<dbReference type="AlphaFoldDB" id="A0A7W7PXP9"/>
<dbReference type="PANTHER" id="PTHR42790">
    <property type="entry name" value="AMINOTRANSFERASE"/>
    <property type="match status" value="1"/>
</dbReference>
<dbReference type="Gene3D" id="3.90.1150.10">
    <property type="entry name" value="Aspartate Aminotransferase, domain 1"/>
    <property type="match status" value="1"/>
</dbReference>
<keyword evidence="4" id="KW-0663">Pyridoxal phosphate</keyword>
<dbReference type="InterPro" id="IPR004839">
    <property type="entry name" value="Aminotransferase_I/II_large"/>
</dbReference>
<dbReference type="GO" id="GO:0030170">
    <property type="term" value="F:pyridoxal phosphate binding"/>
    <property type="evidence" value="ECO:0007669"/>
    <property type="project" value="InterPro"/>
</dbReference>
<evidence type="ECO:0000256" key="2">
    <source>
        <dbReference type="ARBA" id="ARBA00022576"/>
    </source>
</evidence>
<dbReference type="GO" id="GO:1901605">
    <property type="term" value="P:alpha-amino acid metabolic process"/>
    <property type="evidence" value="ECO:0007669"/>
    <property type="project" value="TreeGrafter"/>
</dbReference>
<dbReference type="InterPro" id="IPR015424">
    <property type="entry name" value="PyrdxlP-dep_Trfase"/>
</dbReference>
<organism evidence="6 7">
    <name type="scientific">Streptomyces griseomycini</name>
    <dbReference type="NCBI Taxonomy" id="66895"/>
    <lineage>
        <taxon>Bacteria</taxon>
        <taxon>Bacillati</taxon>
        <taxon>Actinomycetota</taxon>
        <taxon>Actinomycetes</taxon>
        <taxon>Kitasatosporales</taxon>
        <taxon>Streptomycetaceae</taxon>
        <taxon>Streptomyces</taxon>
    </lineage>
</organism>
<name>A0A7W7PXP9_9ACTN</name>
<evidence type="ECO:0000256" key="1">
    <source>
        <dbReference type="ARBA" id="ARBA00001933"/>
    </source>
</evidence>
<dbReference type="SUPFAM" id="SSF53383">
    <property type="entry name" value="PLP-dependent transferases"/>
    <property type="match status" value="1"/>
</dbReference>
<gene>
    <name evidence="6" type="ORF">FHS37_007225</name>
</gene>
<evidence type="ECO:0000313" key="6">
    <source>
        <dbReference type="EMBL" id="MBB4903128.1"/>
    </source>
</evidence>
<dbReference type="InterPro" id="IPR015422">
    <property type="entry name" value="PyrdxlP-dep_Trfase_small"/>
</dbReference>
<dbReference type="PANTHER" id="PTHR42790:SF19">
    <property type="entry name" value="KYNURENINE_ALPHA-AMINOADIPATE AMINOTRANSFERASE, MITOCHONDRIAL"/>
    <property type="match status" value="1"/>
</dbReference>
<dbReference type="GO" id="GO:0008483">
    <property type="term" value="F:transaminase activity"/>
    <property type="evidence" value="ECO:0007669"/>
    <property type="project" value="UniProtKB-KW"/>
</dbReference>
<evidence type="ECO:0000256" key="3">
    <source>
        <dbReference type="ARBA" id="ARBA00022679"/>
    </source>
</evidence>
<proteinExistence type="predicted"/>
<protein>
    <submittedName>
        <fullName evidence="6">(S)-3,5-dihydroxyphenylglycine transaminase</fullName>
        <ecNumber evidence="6">2.6.1.103</ecNumber>
    </submittedName>
</protein>
<comment type="cofactor">
    <cofactor evidence="1">
        <name>pyridoxal 5'-phosphate</name>
        <dbReference type="ChEBI" id="CHEBI:597326"/>
    </cofactor>
</comment>
<keyword evidence="3 6" id="KW-0808">Transferase</keyword>
<evidence type="ECO:0000259" key="5">
    <source>
        <dbReference type="Pfam" id="PF00155"/>
    </source>
</evidence>
<keyword evidence="2 6" id="KW-0032">Aminotransferase</keyword>
<evidence type="ECO:0000313" key="7">
    <source>
        <dbReference type="Proteomes" id="UP000579523"/>
    </source>
</evidence>
<dbReference type="RefSeq" id="WP_184828963.1">
    <property type="nucleotide sequence ID" value="NZ_BMTI01000029.1"/>
</dbReference>
<dbReference type="InterPro" id="IPR050859">
    <property type="entry name" value="Class-I_PLP-dep_aminotransf"/>
</dbReference>
<feature type="domain" description="Aminotransferase class I/classII large" evidence="5">
    <location>
        <begin position="80"/>
        <end position="431"/>
    </location>
</feature>
<dbReference type="CDD" id="cd00609">
    <property type="entry name" value="AAT_like"/>
    <property type="match status" value="1"/>
</dbReference>
<keyword evidence="7" id="KW-1185">Reference proteome</keyword>
<dbReference type="EMBL" id="JACHJI010000023">
    <property type="protein sequence ID" value="MBB4903128.1"/>
    <property type="molecule type" value="Genomic_DNA"/>
</dbReference>